<reference evidence="12 13" key="1">
    <citation type="journal article" date="2019" name="Int. J. Syst. Evol. Microbiol.">
        <title>The Global Catalogue of Microorganisms (GCM) 10K type strain sequencing project: providing services to taxonomists for standard genome sequencing and annotation.</title>
        <authorList>
            <consortium name="The Broad Institute Genomics Platform"/>
            <consortium name="The Broad Institute Genome Sequencing Center for Infectious Disease"/>
            <person name="Wu L."/>
            <person name="Ma J."/>
        </authorList>
    </citation>
    <scope>NUCLEOTIDE SEQUENCE [LARGE SCALE GENOMIC DNA]</scope>
    <source>
        <strain evidence="12 13">JCM 15933</strain>
    </source>
</reference>
<comment type="caution">
    <text evidence="12">The sequence shown here is derived from an EMBL/GenBank/DDBJ whole genome shotgun (WGS) entry which is preliminary data.</text>
</comment>
<feature type="transmembrane region" description="Helical" evidence="9">
    <location>
        <begin position="252"/>
        <end position="268"/>
    </location>
</feature>
<dbReference type="PANTHER" id="PTHR23028:SF53">
    <property type="entry name" value="ACYL_TRANSF_3 DOMAIN-CONTAINING PROTEIN"/>
    <property type="match status" value="1"/>
</dbReference>
<dbReference type="GO" id="GO:0016746">
    <property type="term" value="F:acyltransferase activity"/>
    <property type="evidence" value="ECO:0007669"/>
    <property type="project" value="UniProtKB-KW"/>
</dbReference>
<feature type="region of interest" description="Disordered" evidence="8">
    <location>
        <begin position="1"/>
        <end position="23"/>
    </location>
</feature>
<feature type="transmembrane region" description="Helical" evidence="9">
    <location>
        <begin position="345"/>
        <end position="367"/>
    </location>
</feature>
<keyword evidence="4 9" id="KW-0812">Transmembrane</keyword>
<evidence type="ECO:0000256" key="4">
    <source>
        <dbReference type="ARBA" id="ARBA00022692"/>
    </source>
</evidence>
<dbReference type="SUPFAM" id="SSF52266">
    <property type="entry name" value="SGNH hydrolase"/>
    <property type="match status" value="1"/>
</dbReference>
<evidence type="ECO:0000259" key="10">
    <source>
        <dbReference type="Pfam" id="PF01757"/>
    </source>
</evidence>
<evidence type="ECO:0000313" key="13">
    <source>
        <dbReference type="Proteomes" id="UP001501470"/>
    </source>
</evidence>
<sequence length="665" mass="70058">MERRGAGSGPAVPTTAPTAAPARSPRLPALDGVRAVALCAVLLVHGMPGLLPGGFLGVDLFFVLSGFLITSLLLREAETTGRISLGGFWLRRARRLLPALLLMVAFVLLTARWLLPAQDPAPLRTDAVAALTYWANWRMADRGGDYFTETAAASPLQHTWSLAIEEQFYLLWPLLLILALRLPRRRLVIGIGALLGAAASAVAAASLPATDGTDGTDRLYFGTDTRACAPLIGCALAAALPVLTRHTTLRRCAAAAGVPVICAGLAAAHGDSPWLFHGGLALFAVAAAAVVGELAAAPSSPAARLLSGRAMVLLGRVSYGAYLWHWPLFAVLDADRTGLTGVRLFAARVTTTLLVAAVSFVLVEQPIRRPGAVAAGRRWLLPLGATATASAATVLALLAGPPAVPPPSNAVAAPPLATVAAPQGTGSAPAGGPVTARPGRRAGPPRVMVIGDSVSWTLGAYWPGDPRFELDNQGVQGCGIAVLPELRYGGDPHTNLPYCATWQYRWGSSVAKAEPDVVVVLLDRWELMDRRLDGRWTHVGEPDYDAYLAGQLRTAIDLAAGRGARVALLTAPYTRRQERPDGGLWPEDTPERVDAWNRLLRATAADHPGHPVVLDLNPVVCPDGKFTWQVGNVRVRSDGLHLTPEGVRSVVAPWLAPRLAALATG</sequence>
<feature type="transmembrane region" description="Helical" evidence="9">
    <location>
        <begin position="96"/>
        <end position="115"/>
    </location>
</feature>
<gene>
    <name evidence="12" type="ORF">GCM10009827_061130</name>
</gene>
<evidence type="ECO:0000256" key="5">
    <source>
        <dbReference type="ARBA" id="ARBA00022989"/>
    </source>
</evidence>
<evidence type="ECO:0000256" key="3">
    <source>
        <dbReference type="ARBA" id="ARBA00022679"/>
    </source>
</evidence>
<dbReference type="PANTHER" id="PTHR23028">
    <property type="entry name" value="ACETYLTRANSFERASE"/>
    <property type="match status" value="1"/>
</dbReference>
<feature type="transmembrane region" description="Helical" evidence="9">
    <location>
        <begin position="219"/>
        <end position="240"/>
    </location>
</feature>
<dbReference type="InterPro" id="IPR043968">
    <property type="entry name" value="SGNH"/>
</dbReference>
<name>A0ABN2B7G3_9ACTN</name>
<accession>A0ABN2B7G3</accession>
<feature type="transmembrane region" description="Helical" evidence="9">
    <location>
        <begin position="306"/>
        <end position="325"/>
    </location>
</feature>
<keyword evidence="6 9" id="KW-0472">Membrane</keyword>
<evidence type="ECO:0000259" key="11">
    <source>
        <dbReference type="Pfam" id="PF19040"/>
    </source>
</evidence>
<evidence type="ECO:0000256" key="6">
    <source>
        <dbReference type="ARBA" id="ARBA00023136"/>
    </source>
</evidence>
<evidence type="ECO:0000256" key="7">
    <source>
        <dbReference type="ARBA" id="ARBA00023315"/>
    </source>
</evidence>
<keyword evidence="3" id="KW-0808">Transferase</keyword>
<protein>
    <submittedName>
        <fullName evidence="12">Acyltransferase family protein</fullName>
    </submittedName>
</protein>
<feature type="domain" description="SGNH" evidence="11">
    <location>
        <begin position="440"/>
        <end position="653"/>
    </location>
</feature>
<dbReference type="EMBL" id="BAAAQD010000013">
    <property type="protein sequence ID" value="GAA1534760.1"/>
    <property type="molecule type" value="Genomic_DNA"/>
</dbReference>
<feature type="transmembrane region" description="Helical" evidence="9">
    <location>
        <begin position="379"/>
        <end position="399"/>
    </location>
</feature>
<feature type="transmembrane region" description="Helical" evidence="9">
    <location>
        <begin position="187"/>
        <end position="207"/>
    </location>
</feature>
<keyword evidence="5 9" id="KW-1133">Transmembrane helix</keyword>
<feature type="compositionally biased region" description="Low complexity" evidence="8">
    <location>
        <begin position="9"/>
        <end position="23"/>
    </location>
</feature>
<evidence type="ECO:0000256" key="2">
    <source>
        <dbReference type="ARBA" id="ARBA00022475"/>
    </source>
</evidence>
<dbReference type="Gene3D" id="3.40.50.1110">
    <property type="entry name" value="SGNH hydrolase"/>
    <property type="match status" value="1"/>
</dbReference>
<feature type="transmembrane region" description="Helical" evidence="9">
    <location>
        <begin position="274"/>
        <end position="294"/>
    </location>
</feature>
<feature type="domain" description="Acyltransferase 3" evidence="10">
    <location>
        <begin position="28"/>
        <end position="339"/>
    </location>
</feature>
<dbReference type="InterPro" id="IPR050879">
    <property type="entry name" value="Acyltransferase_3"/>
</dbReference>
<evidence type="ECO:0000313" key="12">
    <source>
        <dbReference type="EMBL" id="GAA1534760.1"/>
    </source>
</evidence>
<comment type="subcellular location">
    <subcellularLocation>
        <location evidence="1">Cell membrane</location>
        <topology evidence="1">Multi-pass membrane protein</topology>
    </subcellularLocation>
</comment>
<organism evidence="12 13">
    <name type="scientific">Dactylosporangium maewongense</name>
    <dbReference type="NCBI Taxonomy" id="634393"/>
    <lineage>
        <taxon>Bacteria</taxon>
        <taxon>Bacillati</taxon>
        <taxon>Actinomycetota</taxon>
        <taxon>Actinomycetes</taxon>
        <taxon>Micromonosporales</taxon>
        <taxon>Micromonosporaceae</taxon>
        <taxon>Dactylosporangium</taxon>
    </lineage>
</organism>
<feature type="transmembrane region" description="Helical" evidence="9">
    <location>
        <begin position="56"/>
        <end position="75"/>
    </location>
</feature>
<dbReference type="Pfam" id="PF01757">
    <property type="entry name" value="Acyl_transf_3"/>
    <property type="match status" value="1"/>
</dbReference>
<dbReference type="InterPro" id="IPR036514">
    <property type="entry name" value="SGNH_hydro_sf"/>
</dbReference>
<evidence type="ECO:0000256" key="9">
    <source>
        <dbReference type="SAM" id="Phobius"/>
    </source>
</evidence>
<dbReference type="InterPro" id="IPR002656">
    <property type="entry name" value="Acyl_transf_3_dom"/>
</dbReference>
<evidence type="ECO:0000256" key="1">
    <source>
        <dbReference type="ARBA" id="ARBA00004651"/>
    </source>
</evidence>
<keyword evidence="7 12" id="KW-0012">Acyltransferase</keyword>
<keyword evidence="13" id="KW-1185">Reference proteome</keyword>
<feature type="transmembrane region" description="Helical" evidence="9">
    <location>
        <begin position="160"/>
        <end position="180"/>
    </location>
</feature>
<dbReference type="Proteomes" id="UP001501470">
    <property type="component" value="Unassembled WGS sequence"/>
</dbReference>
<dbReference type="Pfam" id="PF19040">
    <property type="entry name" value="SGNH"/>
    <property type="match status" value="1"/>
</dbReference>
<keyword evidence="2" id="KW-1003">Cell membrane</keyword>
<dbReference type="CDD" id="cd00229">
    <property type="entry name" value="SGNH_hydrolase"/>
    <property type="match status" value="1"/>
</dbReference>
<proteinExistence type="predicted"/>
<evidence type="ECO:0000256" key="8">
    <source>
        <dbReference type="SAM" id="MobiDB-lite"/>
    </source>
</evidence>